<evidence type="ECO:0000256" key="4">
    <source>
        <dbReference type="ARBA" id="ARBA00022801"/>
    </source>
</evidence>
<evidence type="ECO:0000256" key="1">
    <source>
        <dbReference type="ARBA" id="ARBA00022649"/>
    </source>
</evidence>
<dbReference type="EC" id="3.1.-.-" evidence="6"/>
<proteinExistence type="inferred from homology"/>
<dbReference type="Pfam" id="PF01850">
    <property type="entry name" value="PIN"/>
    <property type="match status" value="1"/>
</dbReference>
<dbReference type="CDD" id="cd09874">
    <property type="entry name" value="PIN_MT3492-like"/>
    <property type="match status" value="1"/>
</dbReference>
<comment type="cofactor">
    <cofactor evidence="6">
        <name>Mg(2+)</name>
        <dbReference type="ChEBI" id="CHEBI:18420"/>
    </cofactor>
</comment>
<dbReference type="EMBL" id="JAAXOY010000040">
    <property type="protein sequence ID" value="NKY38597.1"/>
    <property type="molecule type" value="Genomic_DNA"/>
</dbReference>
<evidence type="ECO:0000256" key="2">
    <source>
        <dbReference type="ARBA" id="ARBA00022722"/>
    </source>
</evidence>
<keyword evidence="3 6" id="KW-0479">Metal-binding</keyword>
<evidence type="ECO:0000313" key="9">
    <source>
        <dbReference type="Proteomes" id="UP000777774"/>
    </source>
</evidence>
<feature type="domain" description="PIN" evidence="7">
    <location>
        <begin position="5"/>
        <end position="119"/>
    </location>
</feature>
<feature type="binding site" evidence="6">
    <location>
        <position position="8"/>
    </location>
    <ligand>
        <name>Mg(2+)</name>
        <dbReference type="ChEBI" id="CHEBI:18420"/>
    </ligand>
</feature>
<accession>A0ABX1JX30</accession>
<keyword evidence="4 6" id="KW-0378">Hydrolase</keyword>
<evidence type="ECO:0000313" key="8">
    <source>
        <dbReference type="EMBL" id="NKY38597.1"/>
    </source>
</evidence>
<protein>
    <recommendedName>
        <fullName evidence="6">Ribonuclease VapC</fullName>
        <shortName evidence="6">RNase VapC</shortName>
        <ecNumber evidence="6">3.1.-.-</ecNumber>
    </recommendedName>
    <alternativeName>
        <fullName evidence="6">Toxin VapC</fullName>
    </alternativeName>
</protein>
<comment type="function">
    <text evidence="6">Toxic component of a toxin-antitoxin (TA) system. An RNase.</text>
</comment>
<gene>
    <name evidence="6" type="primary">vapC</name>
    <name evidence="8" type="ORF">HGA02_03390</name>
</gene>
<dbReference type="SUPFAM" id="SSF88723">
    <property type="entry name" value="PIN domain-like"/>
    <property type="match status" value="1"/>
</dbReference>
<keyword evidence="9" id="KW-1185">Reference proteome</keyword>
<organism evidence="8 9">
    <name type="scientific">Cellulomonas septica</name>
    <dbReference type="NCBI Taxonomy" id="285080"/>
    <lineage>
        <taxon>Bacteria</taxon>
        <taxon>Bacillati</taxon>
        <taxon>Actinomycetota</taxon>
        <taxon>Actinomycetes</taxon>
        <taxon>Micrococcales</taxon>
        <taxon>Cellulomonadaceae</taxon>
        <taxon>Cellulomonas</taxon>
    </lineage>
</organism>
<comment type="similarity">
    <text evidence="6">Belongs to the PINc/VapC protein family.</text>
</comment>
<dbReference type="InterPro" id="IPR022907">
    <property type="entry name" value="VapC_family"/>
</dbReference>
<dbReference type="InterPro" id="IPR029060">
    <property type="entry name" value="PIN-like_dom_sf"/>
</dbReference>
<dbReference type="RefSeq" id="WP_168677591.1">
    <property type="nucleotide sequence ID" value="NZ_JAAXOY010000040.1"/>
</dbReference>
<feature type="binding site" evidence="6">
    <location>
        <position position="91"/>
    </location>
    <ligand>
        <name>Mg(2+)</name>
        <dbReference type="ChEBI" id="CHEBI:18420"/>
    </ligand>
</feature>
<evidence type="ECO:0000256" key="5">
    <source>
        <dbReference type="ARBA" id="ARBA00022842"/>
    </source>
</evidence>
<evidence type="ECO:0000259" key="7">
    <source>
        <dbReference type="Pfam" id="PF01850"/>
    </source>
</evidence>
<keyword evidence="1 6" id="KW-1277">Toxin-antitoxin system</keyword>
<dbReference type="Gene3D" id="3.40.50.1010">
    <property type="entry name" value="5'-nuclease"/>
    <property type="match status" value="1"/>
</dbReference>
<keyword evidence="2 6" id="KW-0540">Nuclease</keyword>
<keyword evidence="5 6" id="KW-0460">Magnesium</keyword>
<reference evidence="8 9" key="1">
    <citation type="submission" date="2020-04" db="EMBL/GenBank/DDBJ databases">
        <title>MicrobeNet Type strains.</title>
        <authorList>
            <person name="Nicholson A.C."/>
        </authorList>
    </citation>
    <scope>NUCLEOTIDE SEQUENCE [LARGE SCALE GENOMIC DNA]</scope>
    <source>
        <strain evidence="8 9">ATCC BAA-787</strain>
    </source>
</reference>
<dbReference type="HAMAP" id="MF_00265">
    <property type="entry name" value="VapC_Nob1"/>
    <property type="match status" value="1"/>
</dbReference>
<evidence type="ECO:0000256" key="3">
    <source>
        <dbReference type="ARBA" id="ARBA00022723"/>
    </source>
</evidence>
<sequence>MPEVVYVDSSVAVHVLVGTASAVDWFDARVDAGDRLVSSRLLDVEVTRFLRRTGHDLAVADFLRDSLAFLSVDDALLREAAAIPAVLKTLDCLHLASAARIGPGLVTVVTHDDAMRRAADAMGFATDDPV</sequence>
<comment type="caution">
    <text evidence="8">The sequence shown here is derived from an EMBL/GenBank/DDBJ whole genome shotgun (WGS) entry which is preliminary data.</text>
</comment>
<dbReference type="InterPro" id="IPR002716">
    <property type="entry name" value="PIN_dom"/>
</dbReference>
<name>A0ABX1JX30_9CELL</name>
<evidence type="ECO:0000256" key="6">
    <source>
        <dbReference type="HAMAP-Rule" id="MF_00265"/>
    </source>
</evidence>
<dbReference type="Proteomes" id="UP000777774">
    <property type="component" value="Unassembled WGS sequence"/>
</dbReference>
<keyword evidence="6" id="KW-0800">Toxin</keyword>